<protein>
    <submittedName>
        <fullName evidence="7">LAQU0S09e03554g1_1</fullName>
    </submittedName>
</protein>
<feature type="transmembrane region" description="Helical" evidence="6">
    <location>
        <begin position="199"/>
        <end position="223"/>
    </location>
</feature>
<evidence type="ECO:0000256" key="6">
    <source>
        <dbReference type="SAM" id="Phobius"/>
    </source>
</evidence>
<name>A0A0P1KTU5_9SACH</name>
<feature type="transmembrane region" description="Helical" evidence="6">
    <location>
        <begin position="6"/>
        <end position="24"/>
    </location>
</feature>
<evidence type="ECO:0000256" key="3">
    <source>
        <dbReference type="ARBA" id="ARBA00022692"/>
    </source>
</evidence>
<feature type="transmembrane region" description="Helical" evidence="6">
    <location>
        <begin position="168"/>
        <end position="187"/>
    </location>
</feature>
<organism evidence="7 8">
    <name type="scientific">Lachancea quebecensis</name>
    <dbReference type="NCBI Taxonomy" id="1654605"/>
    <lineage>
        <taxon>Eukaryota</taxon>
        <taxon>Fungi</taxon>
        <taxon>Dikarya</taxon>
        <taxon>Ascomycota</taxon>
        <taxon>Saccharomycotina</taxon>
        <taxon>Saccharomycetes</taxon>
        <taxon>Saccharomycetales</taxon>
        <taxon>Saccharomycetaceae</taxon>
        <taxon>Lachancea</taxon>
    </lineage>
</organism>
<feature type="transmembrane region" description="Helical" evidence="6">
    <location>
        <begin position="476"/>
        <end position="501"/>
    </location>
</feature>
<dbReference type="PANTHER" id="PTHR21355">
    <property type="entry name" value="G-PROTEIN COUPLED RECEPTOR-ASSOCIATED PROTEIN LMBRD2"/>
    <property type="match status" value="1"/>
</dbReference>
<feature type="transmembrane region" description="Helical" evidence="6">
    <location>
        <begin position="393"/>
        <end position="412"/>
    </location>
</feature>
<feature type="transmembrane region" description="Helical" evidence="6">
    <location>
        <begin position="354"/>
        <end position="373"/>
    </location>
</feature>
<sequence length="587" mass="66501">MFWLILLVAAGLTAVCSFLSVNRYLSFKLHKNTLPFTLATLLINMWILLAITYLLPLDVFYAARASQDKSSAGLNGTALAQSTPRPLARGLTSVRELTEGVAEDNGGNLPDFSALWYGIYWLEFFICWFVLPVLISYLDLKYLFPPQLYVSQRKTVFQRIKKAVMVNIKFYALCALGLLGGILYLVFGTNRGLVDLKPLIISFSHLYSLSYTLILLSMGLILLPKALLTNRTDENKLFIDLSKSNDESNDAKMAMTDYASKILSVREVINGDVALAQAINECKLEVQSLVNETQISLPHLSSGDQHISLEKINKYYNGFKKEYYNYLYYQAKSDRVIHDLAQSQVKTISATKSAVRLAFGAGCLLLSILVVFLEFTPSKFAHSKLFQGTSWLNFLLEISILVYNTFASLYAMSCFKWQNLHLIPNGHSSPKNALYYSLYSSRLLLPLCFNFMALISHDAGAPECSFEKVLYKDLKLIPLVDILNRYLPVFFIIAVPVGYFLDLKNRVLVRVLGKEYCYELFGIFTDPAPQSDASAESSREVSQAIDRSRLDEDYEYSLQDGRYLFQRATSNYNLREDSVDNDRRAYV</sequence>
<keyword evidence="3 6" id="KW-0812">Transmembrane</keyword>
<reference evidence="8" key="1">
    <citation type="submission" date="2015-10" db="EMBL/GenBank/DDBJ databases">
        <authorList>
            <person name="Devillers H."/>
        </authorList>
    </citation>
    <scope>NUCLEOTIDE SEQUENCE [LARGE SCALE GENOMIC DNA]</scope>
</reference>
<dbReference type="GO" id="GO:0016020">
    <property type="term" value="C:membrane"/>
    <property type="evidence" value="ECO:0007669"/>
    <property type="project" value="UniProtKB-SubCell"/>
</dbReference>
<keyword evidence="5 6" id="KW-0472">Membrane</keyword>
<dbReference type="PANTHER" id="PTHR21355:SF0">
    <property type="entry name" value="G-PROTEIN COUPLED RECEPTOR-ASSOCIATED PROTEIN LMBRD2"/>
    <property type="match status" value="1"/>
</dbReference>
<dbReference type="Proteomes" id="UP000236544">
    <property type="component" value="Unassembled WGS sequence"/>
</dbReference>
<evidence type="ECO:0000256" key="1">
    <source>
        <dbReference type="ARBA" id="ARBA00004141"/>
    </source>
</evidence>
<dbReference type="Pfam" id="PF04791">
    <property type="entry name" value="LMBR1"/>
    <property type="match status" value="1"/>
</dbReference>
<keyword evidence="4 6" id="KW-1133">Transmembrane helix</keyword>
<keyword evidence="8" id="KW-1185">Reference proteome</keyword>
<dbReference type="EMBL" id="LN890527">
    <property type="protein sequence ID" value="CUS23384.1"/>
    <property type="molecule type" value="Genomic_DNA"/>
</dbReference>
<evidence type="ECO:0000313" key="7">
    <source>
        <dbReference type="EMBL" id="CUS23384.1"/>
    </source>
</evidence>
<feature type="transmembrane region" description="Helical" evidence="6">
    <location>
        <begin position="114"/>
        <end position="138"/>
    </location>
</feature>
<comment type="similarity">
    <text evidence="2">Belongs to the LIMR family.</text>
</comment>
<evidence type="ECO:0000256" key="2">
    <source>
        <dbReference type="ARBA" id="ARBA00010487"/>
    </source>
</evidence>
<evidence type="ECO:0000256" key="5">
    <source>
        <dbReference type="ARBA" id="ARBA00023136"/>
    </source>
</evidence>
<comment type="subcellular location">
    <subcellularLocation>
        <location evidence="1">Membrane</location>
        <topology evidence="1">Multi-pass membrane protein</topology>
    </subcellularLocation>
</comment>
<gene>
    <name evidence="7" type="ORF">LAQU0_S09e03554g</name>
</gene>
<evidence type="ECO:0000256" key="4">
    <source>
        <dbReference type="ARBA" id="ARBA00022989"/>
    </source>
</evidence>
<feature type="transmembrane region" description="Helical" evidence="6">
    <location>
        <begin position="36"/>
        <end position="55"/>
    </location>
</feature>
<dbReference type="OrthoDB" id="203099at2759"/>
<evidence type="ECO:0000313" key="8">
    <source>
        <dbReference type="Proteomes" id="UP000236544"/>
    </source>
</evidence>
<dbReference type="InterPro" id="IPR006876">
    <property type="entry name" value="LMBR1-like_membr_prot"/>
</dbReference>
<dbReference type="AlphaFoldDB" id="A0A0P1KTU5"/>
<proteinExistence type="inferred from homology"/>
<accession>A0A0P1KTU5</accession>
<dbReference type="InterPro" id="IPR051584">
    <property type="entry name" value="GPCR-associated_LMBR1"/>
</dbReference>
<feature type="transmembrane region" description="Helical" evidence="6">
    <location>
        <begin position="433"/>
        <end position="456"/>
    </location>
</feature>